<reference evidence="1 2" key="1">
    <citation type="submission" date="2020-05" db="EMBL/GenBank/DDBJ databases">
        <title>Actinomadura verrucosospora NRRL-B18236 (PFL_A860) Genome sequencing and assembly.</title>
        <authorList>
            <person name="Samborskyy M."/>
        </authorList>
    </citation>
    <scope>NUCLEOTIDE SEQUENCE [LARGE SCALE GENOMIC DNA]</scope>
    <source>
        <strain evidence="1 2">NRRL:B18236</strain>
    </source>
</reference>
<accession>A0A7D3W0Q0</accession>
<dbReference type="EMBL" id="CP053892">
    <property type="protein sequence ID" value="QKG25574.1"/>
    <property type="molecule type" value="Genomic_DNA"/>
</dbReference>
<dbReference type="Proteomes" id="UP000501240">
    <property type="component" value="Chromosome"/>
</dbReference>
<name>A0A7D3W0Q0_ACTVE</name>
<dbReference type="InterPro" id="IPR059210">
    <property type="entry name" value="MADS4-like"/>
</dbReference>
<protein>
    <submittedName>
        <fullName evidence="1">Concanavalin A-like lectin/glucanase domain protein</fullName>
    </submittedName>
</protein>
<organism evidence="1 2">
    <name type="scientific">Actinomadura verrucosospora</name>
    <dbReference type="NCBI Taxonomy" id="46165"/>
    <lineage>
        <taxon>Bacteria</taxon>
        <taxon>Bacillati</taxon>
        <taxon>Actinomycetota</taxon>
        <taxon>Actinomycetes</taxon>
        <taxon>Streptosporangiales</taxon>
        <taxon>Thermomonosporaceae</taxon>
        <taxon>Actinomadura</taxon>
    </lineage>
</organism>
<sequence length="208" mass="24459">MTERDIVFLVADGAMEQMLRGFFSRPQFHRSIRCAHFDFDPSEDLIVAPTKDPGVFNTARELLRPFETSHRHAVAMLDNAWEGSPGRDRIHDSIADTLKEAWERFAVIVIEPELEAWVWQENPHIAEAFNCPTDFREILARSNHWPRDLLKPPDPKEALEHLRKRYRADRQNAAFRRLAAKISVRHCQDRAFNHLCDNLRTWFPETYQ</sequence>
<evidence type="ECO:0000313" key="1">
    <source>
        <dbReference type="EMBL" id="QKG25574.1"/>
    </source>
</evidence>
<evidence type="ECO:0000313" key="2">
    <source>
        <dbReference type="Proteomes" id="UP000501240"/>
    </source>
</evidence>
<keyword evidence="1" id="KW-0430">Lectin</keyword>
<dbReference type="GO" id="GO:0030246">
    <property type="term" value="F:carbohydrate binding"/>
    <property type="evidence" value="ECO:0007669"/>
    <property type="project" value="UniProtKB-KW"/>
</dbReference>
<dbReference type="RefSeq" id="WP_173099163.1">
    <property type="nucleotide sequence ID" value="NZ_CP053892.1"/>
</dbReference>
<dbReference type="NCBIfam" id="NF047734">
    <property type="entry name" value="antiphage_MADS4"/>
    <property type="match status" value="1"/>
</dbReference>
<gene>
    <name evidence="1" type="ORF">ACTIVE_7226</name>
</gene>
<keyword evidence="2" id="KW-1185">Reference proteome</keyword>
<proteinExistence type="predicted"/>
<dbReference type="AlphaFoldDB" id="A0A7D3W0Q0"/>